<organism evidence="1 2">
    <name type="scientific">Dryococelus australis</name>
    <dbReference type="NCBI Taxonomy" id="614101"/>
    <lineage>
        <taxon>Eukaryota</taxon>
        <taxon>Metazoa</taxon>
        <taxon>Ecdysozoa</taxon>
        <taxon>Arthropoda</taxon>
        <taxon>Hexapoda</taxon>
        <taxon>Insecta</taxon>
        <taxon>Pterygota</taxon>
        <taxon>Neoptera</taxon>
        <taxon>Polyneoptera</taxon>
        <taxon>Phasmatodea</taxon>
        <taxon>Verophasmatodea</taxon>
        <taxon>Anareolatae</taxon>
        <taxon>Phasmatidae</taxon>
        <taxon>Eurycanthinae</taxon>
        <taxon>Dryococelus</taxon>
    </lineage>
</organism>
<keyword evidence="2" id="KW-1185">Reference proteome</keyword>
<gene>
    <name evidence="1" type="ORF">PR048_025297</name>
</gene>
<protein>
    <submittedName>
        <fullName evidence="1">Uncharacterized protein</fullName>
    </submittedName>
</protein>
<evidence type="ECO:0000313" key="1">
    <source>
        <dbReference type="EMBL" id="KAJ8874448.1"/>
    </source>
</evidence>
<proteinExistence type="predicted"/>
<sequence length="89" mass="10144">MQVEAKTSLTVWKHVNTKATPVHNTHATIAFVFQSLRDADGNPYSPYEYSLQQSADGTVLLMPRTNSSLLMDSDVMHTNHKDREHHHKE</sequence>
<dbReference type="PANTHER" id="PTHR24411">
    <property type="entry name" value="NUCLEAR FACTOR ERYTHROID 2-RELATED FACTOR"/>
    <property type="match status" value="1"/>
</dbReference>
<dbReference type="Proteomes" id="UP001159363">
    <property type="component" value="Chromosome 9"/>
</dbReference>
<accession>A0ABQ9GR21</accession>
<reference evidence="1 2" key="1">
    <citation type="submission" date="2023-02" db="EMBL/GenBank/DDBJ databases">
        <title>LHISI_Scaffold_Assembly.</title>
        <authorList>
            <person name="Stuart O.P."/>
            <person name="Cleave R."/>
            <person name="Magrath M.J.L."/>
            <person name="Mikheyev A.S."/>
        </authorList>
    </citation>
    <scope>NUCLEOTIDE SEQUENCE [LARGE SCALE GENOMIC DNA]</scope>
    <source>
        <strain evidence="1">Daus_M_001</strain>
        <tissue evidence="1">Leg muscle</tissue>
    </source>
</reference>
<evidence type="ECO:0000313" key="2">
    <source>
        <dbReference type="Proteomes" id="UP001159363"/>
    </source>
</evidence>
<dbReference type="EMBL" id="JARBHB010000010">
    <property type="protein sequence ID" value="KAJ8874448.1"/>
    <property type="molecule type" value="Genomic_DNA"/>
</dbReference>
<name>A0ABQ9GR21_9NEOP</name>
<dbReference type="InterPro" id="IPR047167">
    <property type="entry name" value="NFE2-like"/>
</dbReference>
<comment type="caution">
    <text evidence="1">The sequence shown here is derived from an EMBL/GenBank/DDBJ whole genome shotgun (WGS) entry which is preliminary data.</text>
</comment>
<dbReference type="PANTHER" id="PTHR24411:SF55">
    <property type="entry name" value="SEGMENTATION PROTEIN CAP'N'COLLAR"/>
    <property type="match status" value="1"/>
</dbReference>